<dbReference type="InterPro" id="IPR011032">
    <property type="entry name" value="GroES-like_sf"/>
</dbReference>
<dbReference type="STRING" id="1849047.A0A3D8RFU1"/>
<dbReference type="CDD" id="cd08249">
    <property type="entry name" value="enoyl_reductase_like"/>
    <property type="match status" value="1"/>
</dbReference>
<dbReference type="SMART" id="SM00829">
    <property type="entry name" value="PKS_ER"/>
    <property type="match status" value="1"/>
</dbReference>
<dbReference type="InterPro" id="IPR013154">
    <property type="entry name" value="ADH-like_N"/>
</dbReference>
<dbReference type="Pfam" id="PF08240">
    <property type="entry name" value="ADH_N"/>
    <property type="match status" value="1"/>
</dbReference>
<evidence type="ECO:0000256" key="2">
    <source>
        <dbReference type="ARBA" id="ARBA00023002"/>
    </source>
</evidence>
<dbReference type="InterPro" id="IPR020843">
    <property type="entry name" value="ER"/>
</dbReference>
<keyword evidence="5" id="KW-1185">Reference proteome</keyword>
<evidence type="ECO:0000256" key="1">
    <source>
        <dbReference type="ARBA" id="ARBA00008072"/>
    </source>
</evidence>
<dbReference type="OrthoDB" id="3233595at2759"/>
<sequence>MKEVIVQPSLATDIVSVDIPTPSASQVLIKVVVSGTNPKDWKYPEWLSRAMNSGDDIAGFVEAVGSGVTAFKKGDRVAAFHQMNTPHGSFAEYAIAWDWTTFHLPEKTSFEEAATIPLVAMTAAIGLFYHLRLPAPFRPATEPTPIVIYGGSSSVGAFAIKLARAANIHPIITTAGAGSAFVEPLLDPSKGDVVIDYRKGKEATVAAIQAALQKAGFQHAKHAYDAISESASHDYYLPTLSPEGAIVTTVLPTPDFNPPAYIQKLQVNVGVVHDEAPADSIEAQSGCVDAWKQFGFVYFQLFQLGLKQGWLAGHPYTIVPGGLDGVGKALVDLKSGKASATKLLIRIADTA</sequence>
<proteinExistence type="inferred from homology"/>
<accession>A0A3D8RFU1</accession>
<dbReference type="PANTHER" id="PTHR45348">
    <property type="entry name" value="HYPOTHETICAL OXIDOREDUCTASE (EUROFUNG)"/>
    <property type="match status" value="1"/>
</dbReference>
<evidence type="ECO:0000313" key="5">
    <source>
        <dbReference type="Proteomes" id="UP000256645"/>
    </source>
</evidence>
<name>A0A3D8RFU1_9HELO</name>
<dbReference type="GO" id="GO:0016651">
    <property type="term" value="F:oxidoreductase activity, acting on NAD(P)H"/>
    <property type="evidence" value="ECO:0007669"/>
    <property type="project" value="InterPro"/>
</dbReference>
<dbReference type="SUPFAM" id="SSF51735">
    <property type="entry name" value="NAD(P)-binding Rossmann-fold domains"/>
    <property type="match status" value="1"/>
</dbReference>
<dbReference type="AlphaFoldDB" id="A0A3D8RFU1"/>
<protein>
    <recommendedName>
        <fullName evidence="3">Enoyl reductase (ER) domain-containing protein</fullName>
    </recommendedName>
</protein>
<dbReference type="InterPro" id="IPR047122">
    <property type="entry name" value="Trans-enoyl_RdTase-like"/>
</dbReference>
<dbReference type="PANTHER" id="PTHR45348:SF5">
    <property type="entry name" value="OXIDOREDUCTASE, PUTATIVE (AFU_ORTHOLOGUE AFUA_8G01420)-RELATED"/>
    <property type="match status" value="1"/>
</dbReference>
<evidence type="ECO:0000313" key="4">
    <source>
        <dbReference type="EMBL" id="RDW72836.1"/>
    </source>
</evidence>
<comment type="similarity">
    <text evidence="1">Belongs to the zinc-containing alcohol dehydrogenase family.</text>
</comment>
<keyword evidence="2" id="KW-0560">Oxidoreductase</keyword>
<dbReference type="EMBL" id="PDLM01000007">
    <property type="protein sequence ID" value="RDW72836.1"/>
    <property type="molecule type" value="Genomic_DNA"/>
</dbReference>
<evidence type="ECO:0000259" key="3">
    <source>
        <dbReference type="SMART" id="SM00829"/>
    </source>
</evidence>
<dbReference type="SUPFAM" id="SSF50129">
    <property type="entry name" value="GroES-like"/>
    <property type="match status" value="1"/>
</dbReference>
<dbReference type="Gene3D" id="3.40.50.720">
    <property type="entry name" value="NAD(P)-binding Rossmann-like Domain"/>
    <property type="match status" value="1"/>
</dbReference>
<organism evidence="4 5">
    <name type="scientific">Coleophoma cylindrospora</name>
    <dbReference type="NCBI Taxonomy" id="1849047"/>
    <lineage>
        <taxon>Eukaryota</taxon>
        <taxon>Fungi</taxon>
        <taxon>Dikarya</taxon>
        <taxon>Ascomycota</taxon>
        <taxon>Pezizomycotina</taxon>
        <taxon>Leotiomycetes</taxon>
        <taxon>Helotiales</taxon>
        <taxon>Dermateaceae</taxon>
        <taxon>Coleophoma</taxon>
    </lineage>
</organism>
<comment type="caution">
    <text evidence="4">The sequence shown here is derived from an EMBL/GenBank/DDBJ whole genome shotgun (WGS) entry which is preliminary data.</text>
</comment>
<reference evidence="4 5" key="1">
    <citation type="journal article" date="2018" name="IMA Fungus">
        <title>IMA Genome-F 9: Draft genome sequence of Annulohypoxylon stygium, Aspergillus mulundensis, Berkeleyomyces basicola (syn. Thielaviopsis basicola), Ceratocystis smalleyi, two Cercospora beticola strains, Coleophoma cylindrospora, Fusarium fracticaudum, Phialophora cf. hyalina, and Morchella septimelata.</title>
        <authorList>
            <person name="Wingfield B.D."/>
            <person name="Bills G.F."/>
            <person name="Dong Y."/>
            <person name="Huang W."/>
            <person name="Nel W.J."/>
            <person name="Swalarsk-Parry B.S."/>
            <person name="Vaghefi N."/>
            <person name="Wilken P.M."/>
            <person name="An Z."/>
            <person name="de Beer Z.W."/>
            <person name="De Vos L."/>
            <person name="Chen L."/>
            <person name="Duong T.A."/>
            <person name="Gao Y."/>
            <person name="Hammerbacher A."/>
            <person name="Kikkert J.R."/>
            <person name="Li Y."/>
            <person name="Li H."/>
            <person name="Li K."/>
            <person name="Li Q."/>
            <person name="Liu X."/>
            <person name="Ma X."/>
            <person name="Naidoo K."/>
            <person name="Pethybridge S.J."/>
            <person name="Sun J."/>
            <person name="Steenkamp E.T."/>
            <person name="van der Nest M.A."/>
            <person name="van Wyk S."/>
            <person name="Wingfield M.J."/>
            <person name="Xiong C."/>
            <person name="Yue Q."/>
            <person name="Zhang X."/>
        </authorList>
    </citation>
    <scope>NUCLEOTIDE SEQUENCE [LARGE SCALE GENOMIC DNA]</scope>
    <source>
        <strain evidence="4 5">BP6252</strain>
    </source>
</reference>
<feature type="domain" description="Enoyl reductase (ER)" evidence="3">
    <location>
        <begin position="9"/>
        <end position="345"/>
    </location>
</feature>
<dbReference type="Proteomes" id="UP000256645">
    <property type="component" value="Unassembled WGS sequence"/>
</dbReference>
<dbReference type="Gene3D" id="3.90.180.10">
    <property type="entry name" value="Medium-chain alcohol dehydrogenases, catalytic domain"/>
    <property type="match status" value="1"/>
</dbReference>
<dbReference type="InterPro" id="IPR036291">
    <property type="entry name" value="NAD(P)-bd_dom_sf"/>
</dbReference>
<gene>
    <name evidence="4" type="ORF">BP6252_06743</name>
</gene>